<feature type="transmembrane region" description="Helical" evidence="1">
    <location>
        <begin position="343"/>
        <end position="365"/>
    </location>
</feature>
<gene>
    <name evidence="2" type="ORF">PISMIDRAFT_106389</name>
</gene>
<sequence length="368" mass="40609">MGDLVVFWVDHRYRRILTDVPNDDGAVSGEDDRESYLFFCNLALIRILVSAGLDDEYRYWSYVEMHPAHVVLSQASRQEAADALHWSYTDRLLAHAQPIQPPFSQEECQELLRLLNDPSQQSTLSYTRMVARVLLRAAHWRQVNFRPHKPLPRDIIVAHTPRQTPMLRTAVEILIGILCLGIPFLFVDRARYSGHFDVEGNASTQSSAPLFVVGACTCLVSAIILSASVTLISFPGLDSIARIGGLVAISCSVLSMVTSFLSIFRYKAEMAQGSAAVHHAAAAAREGFVFLPRRSILLSLPLVFLAYSVAGFITGVVVYSFRTATINFAHAGMPAVAIKFDEYARWMVVGVLGALTGVLIASVVVSRR</sequence>
<reference evidence="3" key="2">
    <citation type="submission" date="2015-01" db="EMBL/GenBank/DDBJ databases">
        <title>Evolutionary Origins and Diversification of the Mycorrhizal Mutualists.</title>
        <authorList>
            <consortium name="DOE Joint Genome Institute"/>
            <consortium name="Mycorrhizal Genomics Consortium"/>
            <person name="Kohler A."/>
            <person name="Kuo A."/>
            <person name="Nagy L.G."/>
            <person name="Floudas D."/>
            <person name="Copeland A."/>
            <person name="Barry K.W."/>
            <person name="Cichocki N."/>
            <person name="Veneault-Fourrey C."/>
            <person name="LaButti K."/>
            <person name="Lindquist E.A."/>
            <person name="Lipzen A."/>
            <person name="Lundell T."/>
            <person name="Morin E."/>
            <person name="Murat C."/>
            <person name="Riley R."/>
            <person name="Ohm R."/>
            <person name="Sun H."/>
            <person name="Tunlid A."/>
            <person name="Henrissat B."/>
            <person name="Grigoriev I.V."/>
            <person name="Hibbett D.S."/>
            <person name="Martin F."/>
        </authorList>
    </citation>
    <scope>NUCLEOTIDE SEQUENCE [LARGE SCALE GENOMIC DNA]</scope>
    <source>
        <strain evidence="3">441</strain>
    </source>
</reference>
<dbReference type="HOGENOM" id="CLU_064131_0_0_1"/>
<keyword evidence="3" id="KW-1185">Reference proteome</keyword>
<feature type="transmembrane region" description="Helical" evidence="1">
    <location>
        <begin position="240"/>
        <end position="264"/>
    </location>
</feature>
<accession>A0A0C9ZJH1</accession>
<keyword evidence="1" id="KW-1133">Transmembrane helix</keyword>
<keyword evidence="1" id="KW-0812">Transmembrane</keyword>
<name>A0A0C9ZJH1_9AGAM</name>
<proteinExistence type="predicted"/>
<dbReference type="AlphaFoldDB" id="A0A0C9ZJH1"/>
<organism evidence="2 3">
    <name type="scientific">Pisolithus microcarpus 441</name>
    <dbReference type="NCBI Taxonomy" id="765257"/>
    <lineage>
        <taxon>Eukaryota</taxon>
        <taxon>Fungi</taxon>
        <taxon>Dikarya</taxon>
        <taxon>Basidiomycota</taxon>
        <taxon>Agaricomycotina</taxon>
        <taxon>Agaricomycetes</taxon>
        <taxon>Agaricomycetidae</taxon>
        <taxon>Boletales</taxon>
        <taxon>Sclerodermatineae</taxon>
        <taxon>Pisolithaceae</taxon>
        <taxon>Pisolithus</taxon>
    </lineage>
</organism>
<protein>
    <submittedName>
        <fullName evidence="2">Uncharacterized protein</fullName>
    </submittedName>
</protein>
<dbReference type="Proteomes" id="UP000054018">
    <property type="component" value="Unassembled WGS sequence"/>
</dbReference>
<evidence type="ECO:0000313" key="3">
    <source>
        <dbReference type="Proteomes" id="UP000054018"/>
    </source>
</evidence>
<evidence type="ECO:0000256" key="1">
    <source>
        <dbReference type="SAM" id="Phobius"/>
    </source>
</evidence>
<reference evidence="2 3" key="1">
    <citation type="submission" date="2014-04" db="EMBL/GenBank/DDBJ databases">
        <authorList>
            <consortium name="DOE Joint Genome Institute"/>
            <person name="Kuo A."/>
            <person name="Kohler A."/>
            <person name="Costa M.D."/>
            <person name="Nagy L.G."/>
            <person name="Floudas D."/>
            <person name="Copeland A."/>
            <person name="Barry K.W."/>
            <person name="Cichocki N."/>
            <person name="Veneault-Fourrey C."/>
            <person name="LaButti K."/>
            <person name="Lindquist E.A."/>
            <person name="Lipzen A."/>
            <person name="Lundell T."/>
            <person name="Morin E."/>
            <person name="Murat C."/>
            <person name="Sun H."/>
            <person name="Tunlid A."/>
            <person name="Henrissat B."/>
            <person name="Grigoriev I.V."/>
            <person name="Hibbett D.S."/>
            <person name="Martin F."/>
            <person name="Nordberg H.P."/>
            <person name="Cantor M.N."/>
            <person name="Hua S.X."/>
        </authorList>
    </citation>
    <scope>NUCLEOTIDE SEQUENCE [LARGE SCALE GENOMIC DNA]</scope>
    <source>
        <strain evidence="2 3">441</strain>
    </source>
</reference>
<keyword evidence="1" id="KW-0472">Membrane</keyword>
<feature type="transmembrane region" description="Helical" evidence="1">
    <location>
        <begin position="208"/>
        <end position="234"/>
    </location>
</feature>
<dbReference type="EMBL" id="KN833772">
    <property type="protein sequence ID" value="KIK20088.1"/>
    <property type="molecule type" value="Genomic_DNA"/>
</dbReference>
<evidence type="ECO:0000313" key="2">
    <source>
        <dbReference type="EMBL" id="KIK20088.1"/>
    </source>
</evidence>
<dbReference type="STRING" id="765257.A0A0C9ZJH1"/>
<feature type="transmembrane region" description="Helical" evidence="1">
    <location>
        <begin position="166"/>
        <end position="187"/>
    </location>
</feature>
<dbReference type="OrthoDB" id="3245306at2759"/>
<feature type="transmembrane region" description="Helical" evidence="1">
    <location>
        <begin position="295"/>
        <end position="321"/>
    </location>
</feature>